<keyword evidence="2" id="KW-1185">Reference proteome</keyword>
<organism evidence="1 2">
    <name type="scientific">Abeliophyllum distichum</name>
    <dbReference type="NCBI Taxonomy" id="126358"/>
    <lineage>
        <taxon>Eukaryota</taxon>
        <taxon>Viridiplantae</taxon>
        <taxon>Streptophyta</taxon>
        <taxon>Embryophyta</taxon>
        <taxon>Tracheophyta</taxon>
        <taxon>Spermatophyta</taxon>
        <taxon>Magnoliopsida</taxon>
        <taxon>eudicotyledons</taxon>
        <taxon>Gunneridae</taxon>
        <taxon>Pentapetalae</taxon>
        <taxon>asterids</taxon>
        <taxon>lamiids</taxon>
        <taxon>Lamiales</taxon>
        <taxon>Oleaceae</taxon>
        <taxon>Forsythieae</taxon>
        <taxon>Abeliophyllum</taxon>
    </lineage>
</organism>
<comment type="caution">
    <text evidence="1">The sequence shown here is derived from an EMBL/GenBank/DDBJ whole genome shotgun (WGS) entry which is preliminary data.</text>
</comment>
<reference evidence="2" key="1">
    <citation type="submission" date="2024-07" db="EMBL/GenBank/DDBJ databases">
        <title>Two chromosome-level genome assemblies of Korean endemic species Abeliophyllum distichum and Forsythia ovata (Oleaceae).</title>
        <authorList>
            <person name="Jang H."/>
        </authorList>
    </citation>
    <scope>NUCLEOTIDE SEQUENCE [LARGE SCALE GENOMIC DNA]</scope>
</reference>
<sequence>MEFEHQPTSDDEDQYACVKRLMQQQTNFTVTGELDMPLEGNEMPLGMERTEYAEEKRQLKILEAGLLVEPAIPLDKSNKFAMKLSDIIQASEMKAIDTGKNSETMKTLCNAVMSLIWRSPDGSPTNVCHWADGYPLNVHVYISLLYSIFDIKDETSVVDEVDGLLELMKKKWSMLGLNRSIHNLCFTWVLFEQYFMTGPVELDLLSASLAMSTEVANDVKKVDRELIYVKMLASVLTEMKRWLEKRLLDCQ</sequence>
<gene>
    <name evidence="1" type="ORF">Adt_13740</name>
</gene>
<dbReference type="Proteomes" id="UP001604336">
    <property type="component" value="Unassembled WGS sequence"/>
</dbReference>
<evidence type="ECO:0000313" key="2">
    <source>
        <dbReference type="Proteomes" id="UP001604336"/>
    </source>
</evidence>
<dbReference type="PANTHER" id="PTHR31280:SF1">
    <property type="entry name" value="OS03G0138600 PROTEIN"/>
    <property type="match status" value="1"/>
</dbReference>
<dbReference type="InterPro" id="IPR008528">
    <property type="entry name" value="unc-13_homologue"/>
</dbReference>
<dbReference type="EMBL" id="JBFOLK010000004">
    <property type="protein sequence ID" value="KAL2517493.1"/>
    <property type="molecule type" value="Genomic_DNA"/>
</dbReference>
<dbReference type="PANTHER" id="PTHR31280">
    <property type="entry name" value="PROTEIN UNC-13 HOMOLOG"/>
    <property type="match status" value="1"/>
</dbReference>
<accession>A0ABD1TY56</accession>
<protein>
    <submittedName>
        <fullName evidence="1">Uncharacterized protein</fullName>
    </submittedName>
</protein>
<proteinExistence type="predicted"/>
<dbReference type="AlphaFoldDB" id="A0ABD1TY56"/>
<name>A0ABD1TY56_9LAMI</name>
<evidence type="ECO:0000313" key="1">
    <source>
        <dbReference type="EMBL" id="KAL2517493.1"/>
    </source>
</evidence>